<dbReference type="Gene3D" id="3.80.10.10">
    <property type="entry name" value="Ribonuclease Inhibitor"/>
    <property type="match status" value="1"/>
</dbReference>
<proteinExistence type="inferred from homology"/>
<name>A0A7Y8DUP8_PSETO</name>
<comment type="similarity">
    <text evidence="6">Belongs to the LRR-containing bacterial E3 ligase family.</text>
</comment>
<feature type="active site" description="Glycyl thioester intermediate" evidence="6">
    <location>
        <position position="1192"/>
    </location>
</feature>
<evidence type="ECO:0000256" key="3">
    <source>
        <dbReference type="ARBA" id="ARBA00022614"/>
    </source>
</evidence>
<dbReference type="RefSeq" id="WP_157786678.1">
    <property type="nucleotide sequence ID" value="NZ_CP020369.1"/>
</dbReference>
<accession>A0A7Y8DUP8</accession>
<organism evidence="8 9">
    <name type="scientific">Pseudomonas tolaasii</name>
    <dbReference type="NCBI Taxonomy" id="29442"/>
    <lineage>
        <taxon>Bacteria</taxon>
        <taxon>Pseudomonadati</taxon>
        <taxon>Pseudomonadota</taxon>
        <taxon>Gammaproteobacteria</taxon>
        <taxon>Pseudomonadales</taxon>
        <taxon>Pseudomonadaceae</taxon>
        <taxon>Pseudomonas</taxon>
    </lineage>
</organism>
<keyword evidence="6" id="KW-1035">Host cytoplasm</keyword>
<protein>
    <recommendedName>
        <fullName evidence="2">RING-type E3 ubiquitin transferase</fullName>
        <ecNumber evidence="2">2.3.2.27</ecNumber>
    </recommendedName>
</protein>
<dbReference type="PROSITE" id="PS52053">
    <property type="entry name" value="NEL"/>
    <property type="match status" value="1"/>
</dbReference>
<dbReference type="GO" id="GO:0016567">
    <property type="term" value="P:protein ubiquitination"/>
    <property type="evidence" value="ECO:0007669"/>
    <property type="project" value="InterPro"/>
</dbReference>
<keyword evidence="3" id="KW-0433">Leucine-rich repeat</keyword>
<evidence type="ECO:0000256" key="1">
    <source>
        <dbReference type="ARBA" id="ARBA00000900"/>
    </source>
</evidence>
<dbReference type="Pfam" id="PF14496">
    <property type="entry name" value="NEL"/>
    <property type="match status" value="1"/>
</dbReference>
<feature type="domain" description="NEL" evidence="7">
    <location>
        <begin position="1096"/>
        <end position="1417"/>
    </location>
</feature>
<sequence length="1456" mass="163325">MLAHKSQMSIAQFIALCRELDLGAQYATHLQHHLLPEHTPDQATLQSQVIASQQAALNNAAHLALLRGEILPATFHVLQRAVKGERAAMQFYRLRMMGTLLTGILLIAADLDQARDIVPVVAYIPNDPQGPIRHYPSALAFRTALLEKLKAPAYQQFFSQFVDHAQRGAFFNTLQQRPTFEAVRFDGALWPQLYQAALNKILNDGRALAVSTADADRRAAWAWWDTLEHTLEGALNVALLVITPFVPLLGEVMLAYTAYQLLDEVVEGAVDLAEGQAKEAARHLVEVVSDGVQLATFGVGGQLARSVFIDGMLAVKVNDETRLWHPDPRPYRQTLQRPIDSPADALGLHRHGGQTLLSLDGDHYAVTFDTASGEHHIQHPSRPGAYAPPIRYNHSPRAWSDERRLQALGPLSAEQREQALTIGGLTHAQLRAIQTEDLPAPLLDDTLKRLRLHQQVVQLPEKMRAAEPIDQDTYWSPHLACELPGWPRDYGIHVYEHANLEAEHLRFGDVDASHTLAISRDDLNLGKLPERLVDFLDENQLADLLGESLEDRAAQISALRNRLADQLVERRGSMFAYLYRGSEDLTTERGVRVREACPGLPKSLVQHVLALAWPEELAIMDSEKRVPLRLKNIARELQLQALGAHAYQGFYDPQLFGPQTEQMVLDTLRLYSDNLHDCRVEVRQHSAIGTLRASAGPHEARERRLLLKVHEGYEVYVGQQRLHAAAGFFDALLQALPSAGRPPVRDGATLKAWVMHTLLAPQPRRSVMAAPLEKPLQRVTLELQQRPMHTVPSWSSQLFPGTLEQRVKALYPYAEQSLIDTCVASLEDPLQRQQFEARETEKAELQLDLSNWINVTAIDEPPGTGHQRMYLAKALLRTWEEHLGVDDTGVRLSLQSVRLTGLLGNLRLRANFEHVLHLDLIDAQLLNGDMHFLDSFPRLISLSLRNNQLTQLPQAVGHMSSLTHLSLESNPIQWSTNDLERLGSLSHLQQLSLAHNRLLTRAPHLGNLPRLEALSLRNTGIADWPDGLFDVPRPWGFYLDMQNTAVSTLPHFLPWQPEAELVGRARLDRNRLSAEAEQRLVSYRLEAGLDPYRSYPPRGDAGFWLEREAPRHRPWLETLWADLEAEHGSQGFFEVIKSLEPSAFFEEEHDAILYENSRDDLTDKVWRMLLAMEADTGLRTRLFQMASNPVTCADAGAHTFNAMGLEVQLAEIGRDVHGTLRTVKLAQLARGKSRLDRLNRVAQADIRQRIKPRADGGQGLRFSTDVIDGVPGTVDEVEVYLAYHTGLKRRLKLPWVAPHMRYRSTADVSTTHLNSAFDSVMRSEANDGLVDGMLEQPFWDRHLRTAHASGFQASLDRANALIDPLDDLMFAQNQWANADTQQRSTLQPGLLSLADALNVPHAEVLTGQPMSSDTYERILAAGFSEDVPSEADLARRLTREALQQLEEHETSAEDED</sequence>
<keyword evidence="6" id="KW-0964">Secreted</keyword>
<dbReference type="PANTHER" id="PTHR48051:SF41">
    <property type="entry name" value="LEUCINE-RICH REPEAT-CONTAINING PROTEIN 40"/>
    <property type="match status" value="1"/>
</dbReference>
<evidence type="ECO:0000256" key="5">
    <source>
        <dbReference type="ARBA" id="ARBA00023026"/>
    </source>
</evidence>
<dbReference type="SMART" id="SM00369">
    <property type="entry name" value="LRR_TYP"/>
    <property type="match status" value="4"/>
</dbReference>
<comment type="PTM">
    <text evidence="6">Ubiquitinated in the presence of host E1 ubiquitin-activating enzyme, E2 ubiquitin-conjugating enzyme and ubiquitin.</text>
</comment>
<comment type="catalytic activity">
    <reaction evidence="1">
        <text>S-ubiquitinyl-[E2 ubiquitin-conjugating enzyme]-L-cysteine + [acceptor protein]-L-lysine = [E2 ubiquitin-conjugating enzyme]-L-cysteine + N(6)-ubiquitinyl-[acceptor protein]-L-lysine.</text>
        <dbReference type="EC" id="2.3.2.27"/>
    </reaction>
</comment>
<dbReference type="SUPFAM" id="SSF52058">
    <property type="entry name" value="L domain-like"/>
    <property type="match status" value="1"/>
</dbReference>
<dbReference type="EC" id="2.3.2.27" evidence="2"/>
<evidence type="ECO:0000313" key="8">
    <source>
        <dbReference type="EMBL" id="NWD39529.1"/>
    </source>
</evidence>
<evidence type="ECO:0000256" key="4">
    <source>
        <dbReference type="ARBA" id="ARBA00022737"/>
    </source>
</evidence>
<keyword evidence="6" id="KW-0833">Ubl conjugation pathway</keyword>
<gene>
    <name evidence="8" type="ORF">HX787_27090</name>
</gene>
<dbReference type="GO" id="GO:0005737">
    <property type="term" value="C:cytoplasm"/>
    <property type="evidence" value="ECO:0007669"/>
    <property type="project" value="TreeGrafter"/>
</dbReference>
<dbReference type="InterPro" id="IPR046673">
    <property type="entry name" value="ToxA_N"/>
</dbReference>
<keyword evidence="6" id="KW-0808">Transferase</keyword>
<keyword evidence="5" id="KW-0843">Virulence</keyword>
<dbReference type="EMBL" id="JACAQK010000025">
    <property type="protein sequence ID" value="NWD39529.1"/>
    <property type="molecule type" value="Genomic_DNA"/>
</dbReference>
<evidence type="ECO:0000313" key="9">
    <source>
        <dbReference type="Proteomes" id="UP000549134"/>
    </source>
</evidence>
<evidence type="ECO:0000256" key="2">
    <source>
        <dbReference type="ARBA" id="ARBA00012483"/>
    </source>
</evidence>
<evidence type="ECO:0000256" key="6">
    <source>
        <dbReference type="PROSITE-ProRule" id="PRU01398"/>
    </source>
</evidence>
<reference evidence="8 9" key="1">
    <citation type="submission" date="2020-04" db="EMBL/GenBank/DDBJ databases">
        <title>Molecular characterization of pseudomonads from Agaricus bisporus reveal novel blotch 2 pathogens in Western Europe.</title>
        <authorList>
            <person name="Taparia T."/>
            <person name="Krijger M."/>
            <person name="Haynes E."/>
            <person name="Elpinstone J.G."/>
            <person name="Noble R."/>
            <person name="Van Der Wolf J."/>
        </authorList>
    </citation>
    <scope>NUCLEOTIDE SEQUENCE [LARGE SCALE GENOMIC DNA]</scope>
    <source>
        <strain evidence="8 9">IPO3746</strain>
    </source>
</reference>
<dbReference type="Proteomes" id="UP000549134">
    <property type="component" value="Unassembled WGS sequence"/>
</dbReference>
<keyword evidence="6" id="KW-0832">Ubl conjugation</keyword>
<dbReference type="Gene3D" id="1.20.58.360">
    <property type="entry name" value="Shigella T3SS effector IpaH defines"/>
    <property type="match status" value="1"/>
</dbReference>
<dbReference type="GeneID" id="55845858"/>
<dbReference type="PANTHER" id="PTHR48051">
    <property type="match status" value="1"/>
</dbReference>
<dbReference type="Pfam" id="PF20178">
    <property type="entry name" value="ToxA_N"/>
    <property type="match status" value="1"/>
</dbReference>
<dbReference type="InterPro" id="IPR050216">
    <property type="entry name" value="LRR_domain-containing"/>
</dbReference>
<dbReference type="InterPro" id="IPR029487">
    <property type="entry name" value="NEL_dom"/>
</dbReference>
<dbReference type="GO" id="GO:0005576">
    <property type="term" value="C:extracellular region"/>
    <property type="evidence" value="ECO:0007669"/>
    <property type="project" value="UniProtKB-UniRule"/>
</dbReference>
<evidence type="ECO:0000259" key="7">
    <source>
        <dbReference type="PROSITE" id="PS52053"/>
    </source>
</evidence>
<comment type="caution">
    <text evidence="8">The sequence shown here is derived from an EMBL/GenBank/DDBJ whole genome shotgun (WGS) entry which is preliminary data.</text>
</comment>
<keyword evidence="4" id="KW-0677">Repeat</keyword>
<dbReference type="InterPro" id="IPR003591">
    <property type="entry name" value="Leu-rich_rpt_typical-subtyp"/>
</dbReference>
<dbReference type="GO" id="GO:0061630">
    <property type="term" value="F:ubiquitin protein ligase activity"/>
    <property type="evidence" value="ECO:0007669"/>
    <property type="project" value="UniProtKB-EC"/>
</dbReference>
<dbReference type="InterPro" id="IPR032675">
    <property type="entry name" value="LRR_dom_sf"/>
</dbReference>